<comment type="caution">
    <text evidence="2">The sequence shown here is derived from an EMBL/GenBank/DDBJ whole genome shotgun (WGS) entry which is preliminary data.</text>
</comment>
<reference evidence="2" key="1">
    <citation type="journal article" date="2021" name="PeerJ">
        <title>Extensive microbial diversity within the chicken gut microbiome revealed by metagenomics and culture.</title>
        <authorList>
            <person name="Gilroy R."/>
            <person name="Ravi A."/>
            <person name="Getino M."/>
            <person name="Pursley I."/>
            <person name="Horton D.L."/>
            <person name="Alikhan N.F."/>
            <person name="Baker D."/>
            <person name="Gharbi K."/>
            <person name="Hall N."/>
            <person name="Watson M."/>
            <person name="Adriaenssens E.M."/>
            <person name="Foster-Nyarko E."/>
            <person name="Jarju S."/>
            <person name="Secka A."/>
            <person name="Antonio M."/>
            <person name="Oren A."/>
            <person name="Chaudhuri R.R."/>
            <person name="La Ragione R."/>
            <person name="Hildebrand F."/>
            <person name="Pallen M.J."/>
        </authorList>
    </citation>
    <scope>NUCLEOTIDE SEQUENCE</scope>
    <source>
        <strain evidence="2">150</strain>
    </source>
</reference>
<name>A0A9E4DR10_9ENTE</name>
<evidence type="ECO:0000313" key="2">
    <source>
        <dbReference type="EMBL" id="MCC9272999.1"/>
    </source>
</evidence>
<dbReference type="InterPro" id="IPR004839">
    <property type="entry name" value="Aminotransferase_I/II_large"/>
</dbReference>
<proteinExistence type="predicted"/>
<organism evidence="2 3">
    <name type="scientific">Enterococcus aquimarinus</name>
    <dbReference type="NCBI Taxonomy" id="328396"/>
    <lineage>
        <taxon>Bacteria</taxon>
        <taxon>Bacillati</taxon>
        <taxon>Bacillota</taxon>
        <taxon>Bacilli</taxon>
        <taxon>Lactobacillales</taxon>
        <taxon>Enterococcaceae</taxon>
        <taxon>Enterococcus</taxon>
    </lineage>
</organism>
<dbReference type="Pfam" id="PF00155">
    <property type="entry name" value="Aminotran_1_2"/>
    <property type="match status" value="1"/>
</dbReference>
<dbReference type="Gene3D" id="3.90.1150.10">
    <property type="entry name" value="Aspartate Aminotransferase, domain 1"/>
    <property type="match status" value="1"/>
</dbReference>
<dbReference type="GO" id="GO:0008483">
    <property type="term" value="F:transaminase activity"/>
    <property type="evidence" value="ECO:0007669"/>
    <property type="project" value="UniProtKB-KW"/>
</dbReference>
<feature type="non-terminal residue" evidence="2">
    <location>
        <position position="1"/>
    </location>
</feature>
<dbReference type="InterPro" id="IPR015422">
    <property type="entry name" value="PyrdxlP-dep_Trfase_small"/>
</dbReference>
<dbReference type="AlphaFoldDB" id="A0A9E4DR10"/>
<dbReference type="GO" id="GO:0030170">
    <property type="term" value="F:pyridoxal phosphate binding"/>
    <property type="evidence" value="ECO:0007669"/>
    <property type="project" value="InterPro"/>
</dbReference>
<feature type="domain" description="Aminotransferase class I/classII large" evidence="1">
    <location>
        <begin position="17"/>
        <end position="76"/>
    </location>
</feature>
<keyword evidence="2" id="KW-0808">Transferase</keyword>
<dbReference type="InterPro" id="IPR015424">
    <property type="entry name" value="PyrdxlP-dep_Trfase"/>
</dbReference>
<evidence type="ECO:0000313" key="3">
    <source>
        <dbReference type="Proteomes" id="UP000813384"/>
    </source>
</evidence>
<accession>A0A9E4DR10</accession>
<dbReference type="Proteomes" id="UP000813384">
    <property type="component" value="Unassembled WGS sequence"/>
</dbReference>
<keyword evidence="2" id="KW-0032">Aminotransferase</keyword>
<protein>
    <submittedName>
        <fullName evidence="2">Aminotransferase class I/II-fold pyridoxal phosphate-dependent enzyme</fullName>
    </submittedName>
</protein>
<evidence type="ECO:0000259" key="1">
    <source>
        <dbReference type="Pfam" id="PF00155"/>
    </source>
</evidence>
<gene>
    <name evidence="2" type="ORF">K8V42_01760</name>
</gene>
<reference evidence="2" key="2">
    <citation type="submission" date="2021-11" db="EMBL/GenBank/DDBJ databases">
        <authorList>
            <person name="Gilroy R."/>
        </authorList>
    </citation>
    <scope>NUCLEOTIDE SEQUENCE</scope>
    <source>
        <strain evidence="2">150</strain>
    </source>
</reference>
<sequence length="84" mass="9783">HSVAVNQEELAKWETFLEAKQLPYYHSQANFIFFDVKQDSKALAQQLMQRGFIVRAGLRPEWLRITIGHAADNQAIRMILEELL</sequence>
<dbReference type="EMBL" id="JAJJVO010000030">
    <property type="protein sequence ID" value="MCC9272999.1"/>
    <property type="molecule type" value="Genomic_DNA"/>
</dbReference>
<dbReference type="SUPFAM" id="SSF53383">
    <property type="entry name" value="PLP-dependent transferases"/>
    <property type="match status" value="1"/>
</dbReference>